<comment type="caution">
    <text evidence="1">The sequence shown here is derived from an EMBL/GenBank/DDBJ whole genome shotgun (WGS) entry which is preliminary data.</text>
</comment>
<name>A0ABU6ZLS2_9FABA</name>
<protein>
    <submittedName>
        <fullName evidence="1">Uncharacterized protein</fullName>
    </submittedName>
</protein>
<evidence type="ECO:0000313" key="2">
    <source>
        <dbReference type="Proteomes" id="UP001341840"/>
    </source>
</evidence>
<gene>
    <name evidence="1" type="ORF">PIB30_069020</name>
</gene>
<sequence length="159" mass="17867">MQQPIRGQEPMTACNRPPCGILLRWPAWVVGGNDLNLMLRVPPVAPEPVPVRKLSEPPLVVTPGRRAIEPVQVHRVQRDGLLTTELPLHAINMVEPHVHEKNDGNHREPCLHLARLGDPVRLYGAPVRCHVRGPQELQKYTAQNCIQKSLIGSKQQIHF</sequence>
<accession>A0ABU6ZLS2</accession>
<organism evidence="1 2">
    <name type="scientific">Stylosanthes scabra</name>
    <dbReference type="NCBI Taxonomy" id="79078"/>
    <lineage>
        <taxon>Eukaryota</taxon>
        <taxon>Viridiplantae</taxon>
        <taxon>Streptophyta</taxon>
        <taxon>Embryophyta</taxon>
        <taxon>Tracheophyta</taxon>
        <taxon>Spermatophyta</taxon>
        <taxon>Magnoliopsida</taxon>
        <taxon>eudicotyledons</taxon>
        <taxon>Gunneridae</taxon>
        <taxon>Pentapetalae</taxon>
        <taxon>rosids</taxon>
        <taxon>fabids</taxon>
        <taxon>Fabales</taxon>
        <taxon>Fabaceae</taxon>
        <taxon>Papilionoideae</taxon>
        <taxon>50 kb inversion clade</taxon>
        <taxon>dalbergioids sensu lato</taxon>
        <taxon>Dalbergieae</taxon>
        <taxon>Pterocarpus clade</taxon>
        <taxon>Stylosanthes</taxon>
    </lineage>
</organism>
<evidence type="ECO:0000313" key="1">
    <source>
        <dbReference type="EMBL" id="MED6222915.1"/>
    </source>
</evidence>
<keyword evidence="2" id="KW-1185">Reference proteome</keyword>
<dbReference type="EMBL" id="JASCZI010272610">
    <property type="protein sequence ID" value="MED6222915.1"/>
    <property type="molecule type" value="Genomic_DNA"/>
</dbReference>
<reference evidence="1 2" key="1">
    <citation type="journal article" date="2023" name="Plants (Basel)">
        <title>Bridging the Gap: Combining Genomics and Transcriptomics Approaches to Understand Stylosanthes scabra, an Orphan Legume from the Brazilian Caatinga.</title>
        <authorList>
            <person name="Ferreira-Neto J.R.C."/>
            <person name="da Silva M.D."/>
            <person name="Binneck E."/>
            <person name="de Melo N.F."/>
            <person name="da Silva R.H."/>
            <person name="de Melo A.L.T.M."/>
            <person name="Pandolfi V."/>
            <person name="Bustamante F.O."/>
            <person name="Brasileiro-Vidal A.C."/>
            <person name="Benko-Iseppon A.M."/>
        </authorList>
    </citation>
    <scope>NUCLEOTIDE SEQUENCE [LARGE SCALE GENOMIC DNA]</scope>
    <source>
        <tissue evidence="1">Leaves</tissue>
    </source>
</reference>
<dbReference type="Proteomes" id="UP001341840">
    <property type="component" value="Unassembled WGS sequence"/>
</dbReference>
<proteinExistence type="predicted"/>